<dbReference type="AlphaFoldDB" id="A0A1U7IGP7"/>
<dbReference type="InterPro" id="IPR039365">
    <property type="entry name" value="IS701-like"/>
</dbReference>
<dbReference type="RefSeq" id="WP_084555160.1">
    <property type="nucleotide sequence ID" value="NZ_MRCE01000017.1"/>
</dbReference>
<evidence type="ECO:0000313" key="3">
    <source>
        <dbReference type="Proteomes" id="UP000185860"/>
    </source>
</evidence>
<evidence type="ECO:0000313" key="2">
    <source>
        <dbReference type="EMBL" id="OKH36197.1"/>
    </source>
</evidence>
<feature type="domain" description="Transposase IS701-like DDE" evidence="1">
    <location>
        <begin position="33"/>
        <end position="230"/>
    </location>
</feature>
<dbReference type="InterPro" id="IPR038721">
    <property type="entry name" value="IS701-like_DDE_dom"/>
</dbReference>
<name>A0A1U7IGP7_9CYAN</name>
<dbReference type="OrthoDB" id="517776at2"/>
<reference evidence="2 3" key="1">
    <citation type="submission" date="2016-11" db="EMBL/GenBank/DDBJ databases">
        <title>Draft Genome Sequences of Nine Cyanobacterial Strains from Diverse Habitats.</title>
        <authorList>
            <person name="Zhu T."/>
            <person name="Hou S."/>
            <person name="Lu X."/>
            <person name="Hess W.R."/>
        </authorList>
    </citation>
    <scope>NUCLEOTIDE SEQUENCE [LARGE SCALE GENOMIC DNA]</scope>
    <source>
        <strain evidence="2 3">IAM M-71</strain>
    </source>
</reference>
<comment type="caution">
    <text evidence="2">The sequence shown here is derived from an EMBL/GenBank/DDBJ whole genome shotgun (WGS) entry which is preliminary data.</text>
</comment>
<dbReference type="EMBL" id="MRCE01000017">
    <property type="protein sequence ID" value="OKH36197.1"/>
    <property type="molecule type" value="Genomic_DNA"/>
</dbReference>
<dbReference type="InterPro" id="IPR012337">
    <property type="entry name" value="RNaseH-like_sf"/>
</dbReference>
<gene>
    <name evidence="2" type="ORF">NIES2119_17980</name>
</gene>
<dbReference type="NCBIfam" id="NF033540">
    <property type="entry name" value="transpos_IS701"/>
    <property type="match status" value="1"/>
</dbReference>
<dbReference type="PANTHER" id="PTHR33627">
    <property type="entry name" value="TRANSPOSASE"/>
    <property type="match status" value="1"/>
</dbReference>
<protein>
    <recommendedName>
        <fullName evidence="1">Transposase IS701-like DDE domain-containing protein</fullName>
    </recommendedName>
</protein>
<dbReference type="SUPFAM" id="SSF53098">
    <property type="entry name" value="Ribonuclease H-like"/>
    <property type="match status" value="1"/>
</dbReference>
<evidence type="ECO:0000259" key="1">
    <source>
        <dbReference type="Pfam" id="PF13546"/>
    </source>
</evidence>
<dbReference type="PANTHER" id="PTHR33627:SF1">
    <property type="entry name" value="TRANSPOSASE"/>
    <property type="match status" value="1"/>
</dbReference>
<dbReference type="Pfam" id="PF13546">
    <property type="entry name" value="DDE_5"/>
    <property type="match status" value="1"/>
</dbReference>
<organism evidence="2 3">
    <name type="scientific">[Phormidium ambiguum] IAM M-71</name>
    <dbReference type="NCBI Taxonomy" id="454136"/>
    <lineage>
        <taxon>Bacteria</taxon>
        <taxon>Bacillati</taxon>
        <taxon>Cyanobacteriota</taxon>
        <taxon>Cyanophyceae</taxon>
        <taxon>Oscillatoriophycideae</taxon>
        <taxon>Aerosakkonematales</taxon>
        <taxon>Aerosakkonemataceae</taxon>
        <taxon>Floridanema</taxon>
    </lineage>
</organism>
<dbReference type="Proteomes" id="UP000185860">
    <property type="component" value="Unassembled WGS sequence"/>
</dbReference>
<dbReference type="STRING" id="454136.NIES2119_17980"/>
<sequence length="441" mass="51005">MKHPRTPQPTISFIDQYCNNYQKIFSEVKNYEAFKQILMGILTPSKRKSLVTISKIVGLKNSQSLHNFLTKSPWKVEELRAERLKIILKWLKGEAIDIIIDETGDPKKGNKTEYVARQYLGRLGKIDNGIVSVNVYGVKEGITFPLLFEIYKPKSRMKEGDTYQSKPQIAAKLVGELVNQGLQIRYVLADSLYGESTTTLIRVLEKLKLQFMVAIRSNHGVRMPEEEKVRQTSWKEFERILSKNKTETRYVCEIIFGKRSKYTYWYLTTDPETLPANSTSYVMTNIDKIKYQDIGNIYGERTWVEYGFRQSKSELGWSDFHLTKYQDIARWWEIICCAFLLVSLSANLTQSDELSDCQAELNSYLAKHPDWDFNQGWKPMLNNMQLLLLPLLSLRLIEPWLKVFENPLLLSSFNTLISLVNLCAHALTATKLNPLHPFSSA</sequence>
<accession>A0A1U7IGP7</accession>
<proteinExistence type="predicted"/>